<sequence>MGAEQSAEADQKQNDLNISVSPSPAKQRAKMDDIVVVAQGTQTLRNVSTDPEVIKLQEIPTFQPLLKGVSNPFREGEVFMASGSSQPDREDALEVDGAELGRGTNQRRKPQAEQDFCRLLEFKPLAKLPVVTMDSLWFAIDNLQSVCINFIAPLTQVLTKLKHLDILVQNHQEKIREIQQTDQETRNTIKQQALDKAFLLRKIENLENQNRSLNLRILNFLVAKYKSARDL</sequence>
<dbReference type="InterPro" id="IPR018780">
    <property type="entry name" value="TBORCS5"/>
</dbReference>
<dbReference type="GeneID" id="117363816"/>
<gene>
    <name evidence="10" type="primary">BORCS5</name>
</gene>
<keyword evidence="9" id="KW-1185">Reference proteome</keyword>
<dbReference type="CTD" id="118426"/>
<dbReference type="InParanoid" id="A0A6P8RRP2"/>
<dbReference type="PANTHER" id="PTHR31634">
    <property type="entry name" value="BLOC-1-RELATED COMPLEX SUBUNIT 5"/>
    <property type="match status" value="1"/>
</dbReference>
<keyword evidence="6" id="KW-0449">Lipoprotein</keyword>
<evidence type="ECO:0000256" key="4">
    <source>
        <dbReference type="ARBA" id="ARBA00023136"/>
    </source>
</evidence>
<dbReference type="GO" id="GO:0098574">
    <property type="term" value="C:cytoplasmic side of lysosomal membrane"/>
    <property type="evidence" value="ECO:0007669"/>
    <property type="project" value="TreeGrafter"/>
</dbReference>
<dbReference type="KEGG" id="gsh:117363816"/>
<comment type="similarity">
    <text evidence="2">Belongs to the BORCS5 family.</text>
</comment>
<organism evidence="9 10">
    <name type="scientific">Geotrypetes seraphini</name>
    <name type="common">Gaboon caecilian</name>
    <name type="synonym">Caecilia seraphini</name>
    <dbReference type="NCBI Taxonomy" id="260995"/>
    <lineage>
        <taxon>Eukaryota</taxon>
        <taxon>Metazoa</taxon>
        <taxon>Chordata</taxon>
        <taxon>Craniata</taxon>
        <taxon>Vertebrata</taxon>
        <taxon>Euteleostomi</taxon>
        <taxon>Amphibia</taxon>
        <taxon>Gymnophiona</taxon>
        <taxon>Geotrypetes</taxon>
    </lineage>
</organism>
<evidence type="ECO:0000256" key="2">
    <source>
        <dbReference type="ARBA" id="ARBA00010235"/>
    </source>
</evidence>
<evidence type="ECO:0000256" key="3">
    <source>
        <dbReference type="ARBA" id="ARBA00022300"/>
    </source>
</evidence>
<name>A0A6P8RRP2_GEOSA</name>
<evidence type="ECO:0000256" key="8">
    <source>
        <dbReference type="SAM" id="MobiDB-lite"/>
    </source>
</evidence>
<dbReference type="GO" id="GO:0030672">
    <property type="term" value="C:synaptic vesicle membrane"/>
    <property type="evidence" value="ECO:0007669"/>
    <property type="project" value="TreeGrafter"/>
</dbReference>
<dbReference type="OrthoDB" id="10035640at2759"/>
<dbReference type="GO" id="GO:0099078">
    <property type="term" value="C:BORC complex"/>
    <property type="evidence" value="ECO:0007669"/>
    <property type="project" value="TreeGrafter"/>
</dbReference>
<dbReference type="Proteomes" id="UP000515159">
    <property type="component" value="Chromosome 7"/>
</dbReference>
<evidence type="ECO:0000313" key="9">
    <source>
        <dbReference type="Proteomes" id="UP000515159"/>
    </source>
</evidence>
<dbReference type="GO" id="GO:0032418">
    <property type="term" value="P:lysosome localization"/>
    <property type="evidence" value="ECO:0007669"/>
    <property type="project" value="InterPro"/>
</dbReference>
<dbReference type="RefSeq" id="XP_033808099.1">
    <property type="nucleotide sequence ID" value="XM_033952208.1"/>
</dbReference>
<dbReference type="AlphaFoldDB" id="A0A6P8RRP2"/>
<keyword evidence="5" id="KW-0458">Lysosome</keyword>
<dbReference type="GO" id="GO:1903744">
    <property type="term" value="P:positive regulation of anterograde synaptic vesicle transport"/>
    <property type="evidence" value="ECO:0007669"/>
    <property type="project" value="TreeGrafter"/>
</dbReference>
<accession>A0A6P8RRP2</accession>
<feature type="region of interest" description="Disordered" evidence="8">
    <location>
        <begin position="1"/>
        <end position="31"/>
    </location>
</feature>
<reference evidence="10" key="1">
    <citation type="submission" date="2025-08" db="UniProtKB">
        <authorList>
            <consortium name="RefSeq"/>
        </authorList>
    </citation>
    <scope>IDENTIFICATION</scope>
</reference>
<evidence type="ECO:0000256" key="6">
    <source>
        <dbReference type="ARBA" id="ARBA00023288"/>
    </source>
</evidence>
<keyword evidence="7" id="KW-0175">Coiled coil</keyword>
<evidence type="ECO:0000256" key="1">
    <source>
        <dbReference type="ARBA" id="ARBA00004122"/>
    </source>
</evidence>
<evidence type="ECO:0000256" key="5">
    <source>
        <dbReference type="ARBA" id="ARBA00023228"/>
    </source>
</evidence>
<evidence type="ECO:0000313" key="10">
    <source>
        <dbReference type="RefSeq" id="XP_033808099.1"/>
    </source>
</evidence>
<keyword evidence="4" id="KW-0472">Membrane</keyword>
<protein>
    <recommendedName>
        <fullName evidence="3">BLOC-1-related complex subunit 5</fullName>
    </recommendedName>
</protein>
<proteinExistence type="inferred from homology"/>
<feature type="compositionally biased region" description="Polar residues" evidence="8">
    <location>
        <begin position="14"/>
        <end position="24"/>
    </location>
</feature>
<evidence type="ECO:0000256" key="7">
    <source>
        <dbReference type="SAM" id="Coils"/>
    </source>
</evidence>
<comment type="subcellular location">
    <subcellularLocation>
        <location evidence="1">Lysosome membrane</location>
        <topology evidence="1">Lipid-anchor</topology>
        <orientation evidence="1">Cytoplasmic side</orientation>
    </subcellularLocation>
</comment>
<feature type="coiled-coil region" evidence="7">
    <location>
        <begin position="161"/>
        <end position="223"/>
    </location>
</feature>
<dbReference type="GO" id="GO:0072384">
    <property type="term" value="P:organelle transport along microtubule"/>
    <property type="evidence" value="ECO:0007669"/>
    <property type="project" value="TreeGrafter"/>
</dbReference>
<dbReference type="PANTHER" id="PTHR31634:SF2">
    <property type="entry name" value="BLOC-1-RELATED COMPLEX SUBUNIT 5"/>
    <property type="match status" value="1"/>
</dbReference>